<sequence length="19" mass="2105">TYSEERVSVHKGLFIAIVG</sequence>
<gene>
    <name evidence="1" type="ORF">MGSAQ_000823</name>
</gene>
<dbReference type="AlphaFoldDB" id="A0A1B6NW71"/>
<protein>
    <submittedName>
        <fullName evidence="1">Uncharacterized protein</fullName>
    </submittedName>
</protein>
<organism evidence="1">
    <name type="scientific">marine sediment metagenome</name>
    <dbReference type="NCBI Taxonomy" id="412755"/>
    <lineage>
        <taxon>unclassified sequences</taxon>
        <taxon>metagenomes</taxon>
        <taxon>ecological metagenomes</taxon>
    </lineage>
</organism>
<feature type="non-terminal residue" evidence="1">
    <location>
        <position position="1"/>
    </location>
</feature>
<comment type="caution">
    <text evidence="1">The sequence shown here is derived from an EMBL/GenBank/DDBJ whole genome shotgun (WGS) entry which is preliminary data.</text>
</comment>
<name>A0A1B6NW71_9ZZZZ</name>
<evidence type="ECO:0000313" key="1">
    <source>
        <dbReference type="EMBL" id="KTF07680.1"/>
    </source>
</evidence>
<dbReference type="EMBL" id="AYSL01000400">
    <property type="protein sequence ID" value="KTF07680.1"/>
    <property type="molecule type" value="Genomic_DNA"/>
</dbReference>
<accession>A0A1B6NW71</accession>
<reference evidence="1" key="1">
    <citation type="submission" date="2013-11" db="EMBL/GenBank/DDBJ databases">
        <title>Microbial diversity, functional groups and degradation webs in Northern and Southern Mediterranean and Red Sea marine crude oil polluted sites.</title>
        <authorList>
            <person name="Daffonchio D."/>
            <person name="Mapelli F."/>
            <person name="Ferrer M."/>
            <person name="Richter M."/>
            <person name="Cherif A."/>
            <person name="Malkawi H.I."/>
            <person name="Yakimov M.M."/>
            <person name="Abdel-Fattah Y.R."/>
            <person name="Blaghen M."/>
            <person name="Golyshin P.N."/>
            <person name="Kalogerakis N."/>
            <person name="Boon N."/>
            <person name="Magagnini M."/>
            <person name="Fava F."/>
        </authorList>
    </citation>
    <scope>NUCLEOTIDE SEQUENCE</scope>
</reference>
<proteinExistence type="predicted"/>